<organism evidence="1 2">
    <name type="scientific">Aliiruegeria lutimaris</name>
    <dbReference type="NCBI Taxonomy" id="571298"/>
    <lineage>
        <taxon>Bacteria</taxon>
        <taxon>Pseudomonadati</taxon>
        <taxon>Pseudomonadota</taxon>
        <taxon>Alphaproteobacteria</taxon>
        <taxon>Rhodobacterales</taxon>
        <taxon>Roseobacteraceae</taxon>
        <taxon>Aliiruegeria</taxon>
    </lineage>
</organism>
<dbReference type="Proteomes" id="UP000199382">
    <property type="component" value="Unassembled WGS sequence"/>
</dbReference>
<dbReference type="STRING" id="571298.SAMN04488026_100430"/>
<gene>
    <name evidence="1" type="ORF">SAMN04488026_100430</name>
</gene>
<name>A0A1G8LES7_9RHOB</name>
<dbReference type="EMBL" id="FNEK01000004">
    <property type="protein sequence ID" value="SDI54161.1"/>
    <property type="molecule type" value="Genomic_DNA"/>
</dbReference>
<accession>A0A1G8LES7</accession>
<proteinExistence type="predicted"/>
<keyword evidence="2" id="KW-1185">Reference proteome</keyword>
<evidence type="ECO:0000313" key="2">
    <source>
        <dbReference type="Proteomes" id="UP000199382"/>
    </source>
</evidence>
<evidence type="ECO:0000313" key="1">
    <source>
        <dbReference type="EMBL" id="SDI54161.1"/>
    </source>
</evidence>
<reference evidence="1 2" key="1">
    <citation type="submission" date="2016-10" db="EMBL/GenBank/DDBJ databases">
        <authorList>
            <person name="de Groot N.N."/>
        </authorList>
    </citation>
    <scope>NUCLEOTIDE SEQUENCE [LARGE SCALE GENOMIC DNA]</scope>
    <source>
        <strain evidence="1 2">DSM 25294</strain>
    </source>
</reference>
<sequence length="54" mass="6380">MKNDGQLLIRIPVSDRERFVKLCEDLDTSAAREIRRFIKQFLDSNEKPEEGESR</sequence>
<protein>
    <submittedName>
        <fullName evidence="1">Uncharacterized protein</fullName>
    </submittedName>
</protein>
<dbReference type="AlphaFoldDB" id="A0A1G8LES7"/>